<dbReference type="GO" id="GO:0046933">
    <property type="term" value="F:proton-transporting ATP synthase activity, rotational mechanism"/>
    <property type="evidence" value="ECO:0007669"/>
    <property type="project" value="UniProtKB-UniRule"/>
</dbReference>
<evidence type="ECO:0000256" key="16">
    <source>
        <dbReference type="RuleBase" id="RU003848"/>
    </source>
</evidence>
<dbReference type="GO" id="GO:0012505">
    <property type="term" value="C:endomembrane system"/>
    <property type="evidence" value="ECO:0007669"/>
    <property type="project" value="UniProtKB-SubCell"/>
</dbReference>
<comment type="subunit">
    <text evidence="15">F-type ATPases have 2 components, F(1) - the catalytic core - and F(0) - the membrane proton channel. F(1) has five subunits: alpha(3), beta(3), gamma(1), delta(1), epsilon(1). F(0) has three main subunits: a(1), b(2) and c(10-14). The alpha and beta chains form an alternating ring which encloses part of the gamma chain. F(1) is attached to F(0) by a central stalk formed by the gamma and epsilon chains, while a peripheral stalk is formed by the delta and b chains.</text>
</comment>
<keyword evidence="4 15" id="KW-0138">CF(0)</keyword>
<evidence type="ECO:0000256" key="17">
    <source>
        <dbReference type="SAM" id="Coils"/>
    </source>
</evidence>
<evidence type="ECO:0000256" key="9">
    <source>
        <dbReference type="ARBA" id="ARBA00023136"/>
    </source>
</evidence>
<keyword evidence="6 15" id="KW-0375">Hydrogen ion transport</keyword>
<feature type="coiled-coil region" evidence="17">
    <location>
        <begin position="48"/>
        <end position="123"/>
    </location>
</feature>
<dbReference type="Pfam" id="PF00430">
    <property type="entry name" value="ATP-synt_B"/>
    <property type="match status" value="1"/>
</dbReference>
<evidence type="ECO:0000256" key="14">
    <source>
        <dbReference type="ARBA" id="ARBA00037847"/>
    </source>
</evidence>
<dbReference type="Gene3D" id="6.10.250.1580">
    <property type="match status" value="1"/>
</dbReference>
<dbReference type="GO" id="GO:0045259">
    <property type="term" value="C:proton-transporting ATP synthase complex"/>
    <property type="evidence" value="ECO:0007669"/>
    <property type="project" value="UniProtKB-KW"/>
</dbReference>
<dbReference type="NCBIfam" id="TIGR01144">
    <property type="entry name" value="ATP_synt_b"/>
    <property type="match status" value="1"/>
</dbReference>
<name>A0A4R3N844_9GAMM</name>
<keyword evidence="10 15" id="KW-0066">ATP synthesis</keyword>
<dbReference type="EMBL" id="SMAP01000003">
    <property type="protein sequence ID" value="TCT24737.1"/>
    <property type="molecule type" value="Genomic_DNA"/>
</dbReference>
<keyword evidence="19" id="KW-1185">Reference proteome</keyword>
<feature type="transmembrane region" description="Helical" evidence="15">
    <location>
        <begin position="6"/>
        <end position="27"/>
    </location>
</feature>
<comment type="subunit">
    <text evidence="13">F-type ATPases have 2 components, F(1) - the catalytic core - and F(0) - the membrane proton channel. F(1) has five subunits: alpha(3), beta(3), gamma(1), delta(1), epsilon(1). F(0) has four main subunits: a(1), b(2) and c(10-14). The alpha and beta chains form an alternating ring which encloses part of the gamma chain. F(1) is attached to F(0) by a central stalk formed by the gamma and epsilon chains, while a peripheral stalk is formed by the delta and b chains.</text>
</comment>
<dbReference type="RefSeq" id="WP_114959782.1">
    <property type="nucleotide sequence ID" value="NZ_MSZW01000043.1"/>
</dbReference>
<dbReference type="InterPro" id="IPR028987">
    <property type="entry name" value="ATP_synth_B-like_membr_sf"/>
</dbReference>
<evidence type="ECO:0000256" key="3">
    <source>
        <dbReference type="ARBA" id="ARBA00022475"/>
    </source>
</evidence>
<comment type="caution">
    <text evidence="18">The sequence shown here is derived from an EMBL/GenBank/DDBJ whole genome shotgun (WGS) entry which is preliminary data.</text>
</comment>
<evidence type="ECO:0000313" key="19">
    <source>
        <dbReference type="Proteomes" id="UP000295414"/>
    </source>
</evidence>
<keyword evidence="8 15" id="KW-0406">Ion transport</keyword>
<accession>A0A4R3N844</accession>
<dbReference type="GO" id="GO:0046961">
    <property type="term" value="F:proton-transporting ATPase activity, rotational mechanism"/>
    <property type="evidence" value="ECO:0007669"/>
    <property type="project" value="TreeGrafter"/>
</dbReference>
<evidence type="ECO:0000256" key="2">
    <source>
        <dbReference type="ARBA" id="ARBA00022448"/>
    </source>
</evidence>
<keyword evidence="3 15" id="KW-1003">Cell membrane</keyword>
<evidence type="ECO:0000256" key="4">
    <source>
        <dbReference type="ARBA" id="ARBA00022547"/>
    </source>
</evidence>
<keyword evidence="5 15" id="KW-0812">Transmembrane</keyword>
<dbReference type="InterPro" id="IPR005864">
    <property type="entry name" value="ATP_synth_F0_bsu_bac"/>
</dbReference>
<dbReference type="NCBIfam" id="NF004411">
    <property type="entry name" value="PRK05759.1-2"/>
    <property type="match status" value="1"/>
</dbReference>
<organism evidence="18 19">
    <name type="scientific">Thermomonas haemolytica</name>
    <dbReference type="NCBI Taxonomy" id="141949"/>
    <lineage>
        <taxon>Bacteria</taxon>
        <taxon>Pseudomonadati</taxon>
        <taxon>Pseudomonadota</taxon>
        <taxon>Gammaproteobacteria</taxon>
        <taxon>Lysobacterales</taxon>
        <taxon>Lysobacteraceae</taxon>
        <taxon>Thermomonas</taxon>
    </lineage>
</organism>
<proteinExistence type="inferred from homology"/>
<comment type="function">
    <text evidence="12">Component of the F(0) channel, it forms part of the peripheral stalk, linking F(1) to F(0). The b'-subunit is a diverged and duplicated form of b found in plants and photosynthetic bacteria.</text>
</comment>
<dbReference type="AlphaFoldDB" id="A0A4R3N844"/>
<protein>
    <recommendedName>
        <fullName evidence="15">ATP synthase subunit b</fullName>
    </recommendedName>
    <alternativeName>
        <fullName evidence="15">ATP synthase F(0) sector subunit b</fullName>
    </alternativeName>
    <alternativeName>
        <fullName evidence="15">ATPase subunit I</fullName>
    </alternativeName>
    <alternativeName>
        <fullName evidence="15">F-type ATPase subunit b</fullName>
        <shortName evidence="15">F-ATPase subunit b</shortName>
    </alternativeName>
</protein>
<evidence type="ECO:0000256" key="15">
    <source>
        <dbReference type="HAMAP-Rule" id="MF_01398"/>
    </source>
</evidence>
<keyword evidence="7 15" id="KW-1133">Transmembrane helix</keyword>
<comment type="subcellular location">
    <subcellularLocation>
        <location evidence="15">Cell membrane</location>
        <topology evidence="15">Single-pass membrane protein</topology>
    </subcellularLocation>
    <subcellularLocation>
        <location evidence="14">Endomembrane system</location>
        <topology evidence="14">Single-pass membrane protein</topology>
    </subcellularLocation>
</comment>
<dbReference type="PANTHER" id="PTHR33445">
    <property type="entry name" value="ATP SYNTHASE SUBUNIT B', CHLOROPLASTIC"/>
    <property type="match status" value="1"/>
</dbReference>
<keyword evidence="17" id="KW-0175">Coiled coil</keyword>
<dbReference type="Proteomes" id="UP000295414">
    <property type="component" value="Unassembled WGS sequence"/>
</dbReference>
<comment type="function">
    <text evidence="11 15">F(1)F(0) ATP synthase produces ATP from ADP in the presence of a proton or sodium gradient. F-type ATPases consist of two structural domains, F(1) containing the extramembraneous catalytic core and F(0) containing the membrane proton channel, linked together by a central stalk and a peripheral stalk. During catalysis, ATP synthesis in the catalytic domain of F(1) is coupled via a rotary mechanism of the central stalk subunits to proton translocation.</text>
</comment>
<keyword evidence="2 15" id="KW-0813">Transport</keyword>
<evidence type="ECO:0000256" key="6">
    <source>
        <dbReference type="ARBA" id="ARBA00022781"/>
    </source>
</evidence>
<gene>
    <name evidence="15" type="primary">atpF</name>
    <name evidence="18" type="ORF">EDC34_10376</name>
</gene>
<dbReference type="InterPro" id="IPR002146">
    <property type="entry name" value="ATP_synth_b/b'su_bac/chlpt"/>
</dbReference>
<dbReference type="OrthoDB" id="9788020at2"/>
<evidence type="ECO:0000256" key="10">
    <source>
        <dbReference type="ARBA" id="ARBA00023310"/>
    </source>
</evidence>
<evidence type="ECO:0000256" key="11">
    <source>
        <dbReference type="ARBA" id="ARBA00025198"/>
    </source>
</evidence>
<dbReference type="InterPro" id="IPR050059">
    <property type="entry name" value="ATP_synthase_B_chain"/>
</dbReference>
<evidence type="ECO:0000256" key="13">
    <source>
        <dbReference type="ARBA" id="ARBA00026054"/>
    </source>
</evidence>
<reference evidence="18 19" key="1">
    <citation type="submission" date="2019-03" db="EMBL/GenBank/DDBJ databases">
        <title>Genomic Encyclopedia of Type Strains, Phase IV (KMG-IV): sequencing the most valuable type-strain genomes for metagenomic binning, comparative biology and taxonomic classification.</title>
        <authorList>
            <person name="Goeker M."/>
        </authorList>
    </citation>
    <scope>NUCLEOTIDE SEQUENCE [LARGE SCALE GENOMIC DNA]</scope>
    <source>
        <strain evidence="18 19">DSM 13605</strain>
    </source>
</reference>
<evidence type="ECO:0000256" key="8">
    <source>
        <dbReference type="ARBA" id="ARBA00023065"/>
    </source>
</evidence>
<dbReference type="GO" id="GO:0005886">
    <property type="term" value="C:plasma membrane"/>
    <property type="evidence" value="ECO:0007669"/>
    <property type="project" value="UniProtKB-SubCell"/>
</dbReference>
<sequence>MNPTFMTLLGQMISFAILIWFTVKFIWPPLMQAIEDRQQKIAEGLAAADNAQKSLAQADAKVAEELKAARAKANEIIEQAHQRANQLIDAAKSEAIAEAARQKALAEAEIEAAANRAKEELRKQVAALAVSGAERLLQREVNANDQKALIDELAAQL</sequence>
<dbReference type="PANTHER" id="PTHR33445:SF1">
    <property type="entry name" value="ATP SYNTHASE SUBUNIT B"/>
    <property type="match status" value="1"/>
</dbReference>
<evidence type="ECO:0000313" key="18">
    <source>
        <dbReference type="EMBL" id="TCT24737.1"/>
    </source>
</evidence>
<keyword evidence="9 15" id="KW-0472">Membrane</keyword>
<evidence type="ECO:0000256" key="5">
    <source>
        <dbReference type="ARBA" id="ARBA00022692"/>
    </source>
</evidence>
<comment type="similarity">
    <text evidence="1 15 16">Belongs to the ATPase B chain family.</text>
</comment>
<evidence type="ECO:0000256" key="12">
    <source>
        <dbReference type="ARBA" id="ARBA00025614"/>
    </source>
</evidence>
<dbReference type="SUPFAM" id="SSF81573">
    <property type="entry name" value="F1F0 ATP synthase subunit B, membrane domain"/>
    <property type="match status" value="1"/>
</dbReference>
<evidence type="ECO:0000256" key="7">
    <source>
        <dbReference type="ARBA" id="ARBA00022989"/>
    </source>
</evidence>
<evidence type="ECO:0000256" key="1">
    <source>
        <dbReference type="ARBA" id="ARBA00005513"/>
    </source>
</evidence>
<dbReference type="HAMAP" id="MF_01398">
    <property type="entry name" value="ATP_synth_b_bprime"/>
    <property type="match status" value="1"/>
</dbReference>
<dbReference type="CDD" id="cd06503">
    <property type="entry name" value="ATP-synt_Fo_b"/>
    <property type="match status" value="1"/>
</dbReference>